<accession>A0ABR0M3L0</accession>
<feature type="compositionally biased region" description="Basic and acidic residues" evidence="1">
    <location>
        <begin position="153"/>
        <end position="182"/>
    </location>
</feature>
<feature type="compositionally biased region" description="Basic residues" evidence="1">
    <location>
        <begin position="134"/>
        <end position="145"/>
    </location>
</feature>
<name>A0ABR0M3L0_9PEZI</name>
<feature type="non-terminal residue" evidence="2">
    <location>
        <position position="242"/>
    </location>
</feature>
<evidence type="ECO:0000256" key="1">
    <source>
        <dbReference type="SAM" id="MobiDB-lite"/>
    </source>
</evidence>
<feature type="compositionally biased region" description="Basic and acidic residues" evidence="1">
    <location>
        <begin position="204"/>
        <end position="228"/>
    </location>
</feature>
<comment type="caution">
    <text evidence="2">The sequence shown here is derived from an EMBL/GenBank/DDBJ whole genome shotgun (WGS) entry which is preliminary data.</text>
</comment>
<reference evidence="2 3" key="1">
    <citation type="submission" date="2023-08" db="EMBL/GenBank/DDBJ databases">
        <title>Black Yeasts Isolated from many extreme environments.</title>
        <authorList>
            <person name="Coleine C."/>
            <person name="Stajich J.E."/>
            <person name="Selbmann L."/>
        </authorList>
    </citation>
    <scope>NUCLEOTIDE SEQUENCE [LARGE SCALE GENOMIC DNA]</scope>
    <source>
        <strain evidence="2 3">CCFEE 536</strain>
    </source>
</reference>
<evidence type="ECO:0000313" key="3">
    <source>
        <dbReference type="Proteomes" id="UP001357485"/>
    </source>
</evidence>
<keyword evidence="3" id="KW-1185">Reference proteome</keyword>
<feature type="compositionally biased region" description="Low complexity" evidence="1">
    <location>
        <begin position="93"/>
        <end position="106"/>
    </location>
</feature>
<evidence type="ECO:0000313" key="2">
    <source>
        <dbReference type="EMBL" id="KAK5278356.1"/>
    </source>
</evidence>
<protein>
    <submittedName>
        <fullName evidence="2">Uncharacterized protein</fullName>
    </submittedName>
</protein>
<feature type="compositionally biased region" description="Basic residues" evidence="1">
    <location>
        <begin position="107"/>
        <end position="118"/>
    </location>
</feature>
<feature type="region of interest" description="Disordered" evidence="1">
    <location>
        <begin position="93"/>
        <end position="242"/>
    </location>
</feature>
<feature type="non-terminal residue" evidence="2">
    <location>
        <position position="1"/>
    </location>
</feature>
<organism evidence="2 3">
    <name type="scientific">Cryomyces antarcticus</name>
    <dbReference type="NCBI Taxonomy" id="329879"/>
    <lineage>
        <taxon>Eukaryota</taxon>
        <taxon>Fungi</taxon>
        <taxon>Dikarya</taxon>
        <taxon>Ascomycota</taxon>
        <taxon>Pezizomycotina</taxon>
        <taxon>Dothideomycetes</taxon>
        <taxon>Dothideomycetes incertae sedis</taxon>
        <taxon>Cryomyces</taxon>
    </lineage>
</organism>
<sequence>QGHLPQRHADRRRRRLLLRQHRLPPRRPAPAHVVPQAEPLPRLHPRGLGVLGRQLLLHLPRRLSRRLPDDRAHGAVLRPARLQARLRPDAALALPGLRPAHLPPGQRGRRGRSPRRVPLRPLRVPVGEGDVRHGRAQRPAARHGGRGGGHTEAPGRRPGGDDGGGEREPGAVARGEEAEQGRRGHHRRAARGPGHLDHRRPRRCERVEDRGRRGRRGEAEAGDCHPGGDEAGDFGARARRRR</sequence>
<proteinExistence type="predicted"/>
<dbReference type="Proteomes" id="UP001357485">
    <property type="component" value="Unassembled WGS sequence"/>
</dbReference>
<gene>
    <name evidence="2" type="ORF">LTR16_008714</name>
</gene>
<dbReference type="EMBL" id="JAVRRA010002124">
    <property type="protein sequence ID" value="KAK5278356.1"/>
    <property type="molecule type" value="Genomic_DNA"/>
</dbReference>